<dbReference type="Proteomes" id="UP000198211">
    <property type="component" value="Unassembled WGS sequence"/>
</dbReference>
<evidence type="ECO:0000256" key="1">
    <source>
        <dbReference type="SAM" id="MobiDB-lite"/>
    </source>
</evidence>
<keyword evidence="3" id="KW-1185">Reference proteome</keyword>
<accession>A0A225V939</accession>
<evidence type="ECO:0000313" key="2">
    <source>
        <dbReference type="EMBL" id="OWZ01614.1"/>
    </source>
</evidence>
<feature type="region of interest" description="Disordered" evidence="1">
    <location>
        <begin position="36"/>
        <end position="106"/>
    </location>
</feature>
<dbReference type="EMBL" id="NBNE01006724">
    <property type="protein sequence ID" value="OWZ01614.1"/>
    <property type="molecule type" value="Genomic_DNA"/>
</dbReference>
<proteinExistence type="predicted"/>
<reference evidence="3" key="1">
    <citation type="submission" date="2017-03" db="EMBL/GenBank/DDBJ databases">
        <title>Phytopthora megakarya and P. palmivora, two closely related causual agents of cacao black pod achieved similar genome size and gene model numbers by different mechanisms.</title>
        <authorList>
            <person name="Ali S."/>
            <person name="Shao J."/>
            <person name="Larry D.J."/>
            <person name="Kronmiller B."/>
            <person name="Shen D."/>
            <person name="Strem M.D."/>
            <person name="Melnick R.L."/>
            <person name="Guiltinan M.J."/>
            <person name="Tyler B.M."/>
            <person name="Meinhardt L.W."/>
            <person name="Bailey B.A."/>
        </authorList>
    </citation>
    <scope>NUCLEOTIDE SEQUENCE [LARGE SCALE GENOMIC DNA]</scope>
    <source>
        <strain evidence="3">zdho120</strain>
    </source>
</reference>
<comment type="caution">
    <text evidence="2">The sequence shown here is derived from an EMBL/GenBank/DDBJ whole genome shotgun (WGS) entry which is preliminary data.</text>
</comment>
<sequence>MQLINSAFVDIDDDTEFDQMLDFLMGQKYTNDEIKREFGISSSSSESDNENDQGILDDKGPQPIDSTNDKDSEPAAPHIRINPKTKKVGVPRKLKKVPTADEQKHRKWYAQAERESKQAGEVTLEDLMEALTREQPSLHTTQRRLRSDSEIWRGGWQKAEVSGDEEPHTHDGLILYTVYDTLI</sequence>
<evidence type="ECO:0000313" key="3">
    <source>
        <dbReference type="Proteomes" id="UP000198211"/>
    </source>
</evidence>
<protein>
    <submittedName>
        <fullName evidence="2">Uncharacterized protein</fullName>
    </submittedName>
</protein>
<organism evidence="2 3">
    <name type="scientific">Phytophthora megakarya</name>
    <dbReference type="NCBI Taxonomy" id="4795"/>
    <lineage>
        <taxon>Eukaryota</taxon>
        <taxon>Sar</taxon>
        <taxon>Stramenopiles</taxon>
        <taxon>Oomycota</taxon>
        <taxon>Peronosporomycetes</taxon>
        <taxon>Peronosporales</taxon>
        <taxon>Peronosporaceae</taxon>
        <taxon>Phytophthora</taxon>
    </lineage>
</organism>
<gene>
    <name evidence="2" type="ORF">PHMEG_00026966</name>
</gene>
<feature type="compositionally biased region" description="Basic residues" evidence="1">
    <location>
        <begin position="81"/>
        <end position="96"/>
    </location>
</feature>
<name>A0A225V939_9STRA</name>
<dbReference type="AlphaFoldDB" id="A0A225V939"/>